<dbReference type="OMA" id="IFATTCA"/>
<keyword evidence="8" id="KW-1185">Reference proteome</keyword>
<evidence type="ECO:0000259" key="6">
    <source>
        <dbReference type="PROSITE" id="PS51503"/>
    </source>
</evidence>
<proteinExistence type="predicted"/>
<dbReference type="InParanoid" id="A0A7M7RA03"/>
<keyword evidence="3 5" id="KW-1133">Transmembrane helix</keyword>
<dbReference type="GO" id="GO:0005739">
    <property type="term" value="C:mitochondrion"/>
    <property type="evidence" value="ECO:0000318"/>
    <property type="project" value="GO_Central"/>
</dbReference>
<dbReference type="AlphaFoldDB" id="A0A7M7RA03"/>
<dbReference type="GO" id="GO:0031966">
    <property type="term" value="C:mitochondrial membrane"/>
    <property type="evidence" value="ECO:0007669"/>
    <property type="project" value="UniProtKB-SubCell"/>
</dbReference>
<dbReference type="Pfam" id="PF04588">
    <property type="entry name" value="HIG_1_N"/>
    <property type="match status" value="1"/>
</dbReference>
<dbReference type="KEGG" id="spu:574881"/>
<dbReference type="GeneID" id="574881"/>
<evidence type="ECO:0000256" key="3">
    <source>
        <dbReference type="ARBA" id="ARBA00022989"/>
    </source>
</evidence>
<dbReference type="GO" id="GO:0097250">
    <property type="term" value="P:mitochondrial respirasome assembly"/>
    <property type="evidence" value="ECO:0000318"/>
    <property type="project" value="GO_Central"/>
</dbReference>
<dbReference type="InterPro" id="IPR050355">
    <property type="entry name" value="RCF1"/>
</dbReference>
<feature type="transmembrane region" description="Helical" evidence="5">
    <location>
        <begin position="54"/>
        <end position="73"/>
    </location>
</feature>
<dbReference type="Gene3D" id="6.10.140.1320">
    <property type="match status" value="1"/>
</dbReference>
<feature type="transmembrane region" description="Helical" evidence="5">
    <location>
        <begin position="85"/>
        <end position="107"/>
    </location>
</feature>
<dbReference type="PROSITE" id="PS51503">
    <property type="entry name" value="HIG1"/>
    <property type="match status" value="1"/>
</dbReference>
<comment type="subcellular location">
    <subcellularLocation>
        <location evidence="1">Mitochondrion membrane</location>
    </subcellularLocation>
</comment>
<sequence length="117" mass="12694">MAAIKEPAVPNGPKEMRKSFQYPGDIPLELYDWVPAQQEGFREKLIKKLKQNPFVPIGCLATAGALTYGLVMFKRGNTARSQTMMRARVAAQGFTIAAILVGVVMGAGRTTPTEGPK</sequence>
<reference evidence="7" key="2">
    <citation type="submission" date="2021-01" db="UniProtKB">
        <authorList>
            <consortium name="EnsemblMetazoa"/>
        </authorList>
    </citation>
    <scope>IDENTIFICATION</scope>
</reference>
<accession>A0A7M7RA03</accession>
<dbReference type="PANTHER" id="PTHR12297:SF18">
    <property type="entry name" value="HIG1 DOMAIN FAMILY MEMBER 2A"/>
    <property type="match status" value="1"/>
</dbReference>
<keyword evidence="4 5" id="KW-0472">Membrane</keyword>
<evidence type="ECO:0000256" key="2">
    <source>
        <dbReference type="ARBA" id="ARBA00022692"/>
    </source>
</evidence>
<reference evidence="8" key="1">
    <citation type="submission" date="2015-02" db="EMBL/GenBank/DDBJ databases">
        <title>Genome sequencing for Strongylocentrotus purpuratus.</title>
        <authorList>
            <person name="Murali S."/>
            <person name="Liu Y."/>
            <person name="Vee V."/>
            <person name="English A."/>
            <person name="Wang M."/>
            <person name="Skinner E."/>
            <person name="Han Y."/>
            <person name="Muzny D.M."/>
            <person name="Worley K.C."/>
            <person name="Gibbs R.A."/>
        </authorList>
    </citation>
    <scope>NUCLEOTIDE SEQUENCE</scope>
</reference>
<dbReference type="FunCoup" id="A0A7M7RA03">
    <property type="interactions" value="486"/>
</dbReference>
<dbReference type="OrthoDB" id="6604018at2759"/>
<evidence type="ECO:0000256" key="1">
    <source>
        <dbReference type="ARBA" id="ARBA00004325"/>
    </source>
</evidence>
<keyword evidence="2 5" id="KW-0812">Transmembrane</keyword>
<feature type="domain" description="HIG1" evidence="6">
    <location>
        <begin position="26"/>
        <end position="117"/>
    </location>
</feature>
<protein>
    <recommendedName>
        <fullName evidence="6">HIG1 domain-containing protein</fullName>
    </recommendedName>
</protein>
<dbReference type="RefSeq" id="XP_780376.1">
    <property type="nucleotide sequence ID" value="XM_775283.5"/>
</dbReference>
<evidence type="ECO:0000313" key="7">
    <source>
        <dbReference type="EnsemblMetazoa" id="XP_780376"/>
    </source>
</evidence>
<evidence type="ECO:0000256" key="4">
    <source>
        <dbReference type="ARBA" id="ARBA00023136"/>
    </source>
</evidence>
<evidence type="ECO:0000313" key="8">
    <source>
        <dbReference type="Proteomes" id="UP000007110"/>
    </source>
</evidence>
<dbReference type="PANTHER" id="PTHR12297">
    <property type="entry name" value="HYPOXIA-INDUCBILE GENE 1 HIG1 -RELATED"/>
    <property type="match status" value="1"/>
</dbReference>
<dbReference type="EnsemblMetazoa" id="XM_775283">
    <property type="protein sequence ID" value="XP_780376"/>
    <property type="gene ID" value="LOC574881"/>
</dbReference>
<organism evidence="7 8">
    <name type="scientific">Strongylocentrotus purpuratus</name>
    <name type="common">Purple sea urchin</name>
    <dbReference type="NCBI Taxonomy" id="7668"/>
    <lineage>
        <taxon>Eukaryota</taxon>
        <taxon>Metazoa</taxon>
        <taxon>Echinodermata</taxon>
        <taxon>Eleutherozoa</taxon>
        <taxon>Echinozoa</taxon>
        <taxon>Echinoidea</taxon>
        <taxon>Euechinoidea</taxon>
        <taxon>Echinacea</taxon>
        <taxon>Camarodonta</taxon>
        <taxon>Echinidea</taxon>
        <taxon>Strongylocentrotidae</taxon>
        <taxon>Strongylocentrotus</taxon>
    </lineage>
</organism>
<dbReference type="InterPro" id="IPR007667">
    <property type="entry name" value="Hypoxia_induced_domain"/>
</dbReference>
<name>A0A7M7RA03_STRPU</name>
<evidence type="ECO:0000256" key="5">
    <source>
        <dbReference type="SAM" id="Phobius"/>
    </source>
</evidence>
<dbReference type="Proteomes" id="UP000007110">
    <property type="component" value="Unassembled WGS sequence"/>
</dbReference>